<dbReference type="InterPro" id="IPR027417">
    <property type="entry name" value="P-loop_NTPase"/>
</dbReference>
<evidence type="ECO:0000256" key="9">
    <source>
        <dbReference type="ARBA" id="ARBA00022967"/>
    </source>
</evidence>
<keyword evidence="7" id="KW-0547">Nucleotide-binding</keyword>
<dbReference type="Proteomes" id="UP000274920">
    <property type="component" value="Unassembled WGS sequence"/>
</dbReference>
<dbReference type="PROSITE" id="PS50929">
    <property type="entry name" value="ABC_TM1F"/>
    <property type="match status" value="1"/>
</dbReference>
<proteinExistence type="inferred from homology"/>
<evidence type="ECO:0000256" key="10">
    <source>
        <dbReference type="ARBA" id="ARBA00022989"/>
    </source>
</evidence>
<name>A0A3R8L135_9FIRM</name>
<keyword evidence="5" id="KW-1003">Cell membrane</keyword>
<keyword evidence="11 12" id="KW-0472">Membrane</keyword>
<dbReference type="Gene3D" id="1.20.1560.10">
    <property type="entry name" value="ABC transporter type 1, transmembrane domain"/>
    <property type="match status" value="1"/>
</dbReference>
<feature type="domain" description="ABC transporter" evidence="13">
    <location>
        <begin position="329"/>
        <end position="531"/>
    </location>
</feature>
<accession>A0A3R8L135</accession>
<evidence type="ECO:0000256" key="5">
    <source>
        <dbReference type="ARBA" id="ARBA00022475"/>
    </source>
</evidence>
<dbReference type="Pfam" id="PF00005">
    <property type="entry name" value="ABC_tran"/>
    <property type="match status" value="1"/>
</dbReference>
<dbReference type="EMBL" id="RHJS01000002">
    <property type="protein sequence ID" value="RRK34157.1"/>
    <property type="molecule type" value="Genomic_DNA"/>
</dbReference>
<dbReference type="SUPFAM" id="SSF90123">
    <property type="entry name" value="ABC transporter transmembrane region"/>
    <property type="match status" value="1"/>
</dbReference>
<dbReference type="SUPFAM" id="SSF52540">
    <property type="entry name" value="P-loop containing nucleoside triphosphate hydrolases"/>
    <property type="match status" value="1"/>
</dbReference>
<feature type="transmembrane region" description="Helical" evidence="12">
    <location>
        <begin position="21"/>
        <end position="41"/>
    </location>
</feature>
<reference evidence="15" key="1">
    <citation type="submission" date="2018-10" db="EMBL/GenBank/DDBJ databases">
        <title>Schaedlerella arabinophila gen. nov. sp. nov., isolated from the mouse intestinal tract and comparative analysis with the genome of the closely related altered Schaedler flora strain ASF502.</title>
        <authorList>
            <person name="Miyake S."/>
            <person name="Soh M."/>
            <person name="Seedorf H."/>
        </authorList>
    </citation>
    <scope>NUCLEOTIDE SEQUENCE [LARGE SCALE GENOMIC DNA]</scope>
    <source>
        <strain evidence="15">DSM 106076</strain>
    </source>
</reference>
<dbReference type="AlphaFoldDB" id="A0A3R8L135"/>
<dbReference type="InterPro" id="IPR036640">
    <property type="entry name" value="ABC1_TM_sf"/>
</dbReference>
<dbReference type="GO" id="GO:0140359">
    <property type="term" value="F:ABC-type transporter activity"/>
    <property type="evidence" value="ECO:0007669"/>
    <property type="project" value="InterPro"/>
</dbReference>
<dbReference type="GO" id="GO:0005524">
    <property type="term" value="F:ATP binding"/>
    <property type="evidence" value="ECO:0007669"/>
    <property type="project" value="UniProtKB-KW"/>
</dbReference>
<dbReference type="PANTHER" id="PTHR43553">
    <property type="entry name" value="HEAVY METAL TRANSPORTER"/>
    <property type="match status" value="1"/>
</dbReference>
<evidence type="ECO:0000256" key="7">
    <source>
        <dbReference type="ARBA" id="ARBA00022741"/>
    </source>
</evidence>
<evidence type="ECO:0000259" key="13">
    <source>
        <dbReference type="PROSITE" id="PS50893"/>
    </source>
</evidence>
<evidence type="ECO:0000313" key="15">
    <source>
        <dbReference type="EMBL" id="RRK34157.1"/>
    </source>
</evidence>
<evidence type="ECO:0000256" key="4">
    <source>
        <dbReference type="ARBA" id="ARBA00022448"/>
    </source>
</evidence>
<dbReference type="Pfam" id="PF00664">
    <property type="entry name" value="ABC_membrane"/>
    <property type="match status" value="1"/>
</dbReference>
<sequence length="533" mass="60911">MNQKNKSIFWMDSKRVCYESIVIKTVSIPVAFLHAQMLAMVVSQATSGNVEGVVRYAFILIILVVLYALFQLAANIDLRKKAAHAVHCSKIHFLESFLENTPDQLFRTDYGELIENITRDMDQVTGRYIELYPGIVSGTMEAVGYFLFLFIQSPAVAATLAVISLTQLLPPMIVKKYMQISYEKCEEIEAEITNHVVEAVEGFETIKLYDLKAWWQQKLSDYHRKYVLIGRKADAAAAAQRSMYRLMDHILQFGTYALIGFYVIAGYCSTDLAVQAVYLSKGFFRSVQGIFAALPQMAVSENAEKRIRKWICQDEKQKSPVSHYKIKGIRMERVSCRCGDKEILNRICYQFEPDKNYLLIGNNGAGKTTLLNLLAGLILPDDGEICMKGKTAFSETNPDILFYILQHDPRYHYDADTLFQMFGKEKQEKIVRIAERFGLTEEIRSCKAICDLSGGERKKVFLSIGFAMEPVWLLLDEPSNNLDKKGRETLFELIRERKGTVLVSHDPLFRDAADRMIRIENGQIYDEEKELQD</sequence>
<comment type="subcellular location">
    <subcellularLocation>
        <location evidence="2">Cell membrane</location>
        <topology evidence="2">Multi-pass membrane protein</topology>
    </subcellularLocation>
    <subcellularLocation>
        <location evidence="1">Cell membrane</location>
        <topology evidence="1">Peripheral membrane protein</topology>
    </subcellularLocation>
</comment>
<evidence type="ECO:0000256" key="2">
    <source>
        <dbReference type="ARBA" id="ARBA00004651"/>
    </source>
</evidence>
<dbReference type="Gene3D" id="3.40.50.300">
    <property type="entry name" value="P-loop containing nucleotide triphosphate hydrolases"/>
    <property type="match status" value="1"/>
</dbReference>
<gene>
    <name evidence="15" type="ORF">EBB54_24600</name>
</gene>
<dbReference type="InterPro" id="IPR011527">
    <property type="entry name" value="ABC1_TM_dom"/>
</dbReference>
<evidence type="ECO:0000313" key="16">
    <source>
        <dbReference type="Proteomes" id="UP000274920"/>
    </source>
</evidence>
<evidence type="ECO:0000256" key="8">
    <source>
        <dbReference type="ARBA" id="ARBA00022840"/>
    </source>
</evidence>
<feature type="transmembrane region" description="Helical" evidence="12">
    <location>
        <begin position="157"/>
        <end position="174"/>
    </location>
</feature>
<dbReference type="RefSeq" id="WP_125129317.1">
    <property type="nucleotide sequence ID" value="NZ_RHJS01000002.1"/>
</dbReference>
<keyword evidence="4" id="KW-0813">Transport</keyword>
<feature type="domain" description="ABC transmembrane type-1" evidence="14">
    <location>
        <begin position="45"/>
        <end position="298"/>
    </location>
</feature>
<feature type="transmembrane region" description="Helical" evidence="12">
    <location>
        <begin position="250"/>
        <end position="267"/>
    </location>
</feature>
<feature type="transmembrane region" description="Helical" evidence="12">
    <location>
        <begin position="53"/>
        <end position="74"/>
    </location>
</feature>
<organism evidence="15 16">
    <name type="scientific">Schaedlerella arabinosiphila</name>
    <dbReference type="NCBI Taxonomy" id="2044587"/>
    <lineage>
        <taxon>Bacteria</taxon>
        <taxon>Bacillati</taxon>
        <taxon>Bacillota</taxon>
        <taxon>Clostridia</taxon>
        <taxon>Lachnospirales</taxon>
        <taxon>Lachnospiraceae</taxon>
        <taxon>Schaedlerella</taxon>
    </lineage>
</organism>
<evidence type="ECO:0000259" key="14">
    <source>
        <dbReference type="PROSITE" id="PS50929"/>
    </source>
</evidence>
<keyword evidence="9" id="KW-1278">Translocase</keyword>
<dbReference type="PROSITE" id="PS50893">
    <property type="entry name" value="ABC_TRANSPORTER_2"/>
    <property type="match status" value="1"/>
</dbReference>
<feature type="transmembrane region" description="Helical" evidence="12">
    <location>
        <begin position="131"/>
        <end position="151"/>
    </location>
</feature>
<dbReference type="GO" id="GO:0016887">
    <property type="term" value="F:ATP hydrolysis activity"/>
    <property type="evidence" value="ECO:0007669"/>
    <property type="project" value="InterPro"/>
</dbReference>
<comment type="caution">
    <text evidence="15">The sequence shown here is derived from an EMBL/GenBank/DDBJ whole genome shotgun (WGS) entry which is preliminary data.</text>
</comment>
<comment type="similarity">
    <text evidence="3">Belongs to the ABC transporter superfamily.</text>
</comment>
<dbReference type="PROSITE" id="PS00211">
    <property type="entry name" value="ABC_TRANSPORTER_1"/>
    <property type="match status" value="1"/>
</dbReference>
<dbReference type="InterPro" id="IPR050095">
    <property type="entry name" value="ECF_ABC_transporter_ATP-bd"/>
</dbReference>
<evidence type="ECO:0000256" key="11">
    <source>
        <dbReference type="ARBA" id="ARBA00023136"/>
    </source>
</evidence>
<keyword evidence="6 12" id="KW-0812">Transmembrane</keyword>
<evidence type="ECO:0000256" key="12">
    <source>
        <dbReference type="SAM" id="Phobius"/>
    </source>
</evidence>
<dbReference type="InterPro" id="IPR017871">
    <property type="entry name" value="ABC_transporter-like_CS"/>
</dbReference>
<dbReference type="InterPro" id="IPR003439">
    <property type="entry name" value="ABC_transporter-like_ATP-bd"/>
</dbReference>
<dbReference type="SMART" id="SM00382">
    <property type="entry name" value="AAA"/>
    <property type="match status" value="1"/>
</dbReference>
<evidence type="ECO:0000256" key="6">
    <source>
        <dbReference type="ARBA" id="ARBA00022692"/>
    </source>
</evidence>
<dbReference type="InterPro" id="IPR003593">
    <property type="entry name" value="AAA+_ATPase"/>
</dbReference>
<dbReference type="PANTHER" id="PTHR43553:SF27">
    <property type="entry name" value="ENERGY-COUPLING FACTOR TRANSPORTER ATP-BINDING PROTEIN ECFA2"/>
    <property type="match status" value="1"/>
</dbReference>
<keyword evidence="8 15" id="KW-0067">ATP-binding</keyword>
<dbReference type="GO" id="GO:0043190">
    <property type="term" value="C:ATP-binding cassette (ABC) transporter complex"/>
    <property type="evidence" value="ECO:0007669"/>
    <property type="project" value="TreeGrafter"/>
</dbReference>
<keyword evidence="10 12" id="KW-1133">Transmembrane helix</keyword>
<evidence type="ECO:0000256" key="1">
    <source>
        <dbReference type="ARBA" id="ARBA00004202"/>
    </source>
</evidence>
<keyword evidence="16" id="KW-1185">Reference proteome</keyword>
<protein>
    <submittedName>
        <fullName evidence="15">ABC transporter ATP-binding protein</fullName>
    </submittedName>
</protein>
<evidence type="ECO:0000256" key="3">
    <source>
        <dbReference type="ARBA" id="ARBA00005417"/>
    </source>
</evidence>